<feature type="region of interest" description="Disordered" evidence="1">
    <location>
        <begin position="143"/>
        <end position="162"/>
    </location>
</feature>
<evidence type="ECO:0000256" key="1">
    <source>
        <dbReference type="SAM" id="MobiDB-lite"/>
    </source>
</evidence>
<dbReference type="AlphaFoldDB" id="A0A1Y5HY06"/>
<reference evidence="2" key="1">
    <citation type="submission" date="2017-04" db="EMBL/GenBank/DDBJ databases">
        <title>Population genomics of picophytoplankton unveils novel chromosome hypervariability.</title>
        <authorList>
            <consortium name="DOE Joint Genome Institute"/>
            <person name="Blanc-Mathieu R."/>
            <person name="Krasovec M."/>
            <person name="Hebrard M."/>
            <person name="Yau S."/>
            <person name="Desgranges E."/>
            <person name="Martin J."/>
            <person name="Schackwitz W."/>
            <person name="Kuo A."/>
            <person name="Salin G."/>
            <person name="Donnadieu C."/>
            <person name="Desdevises Y."/>
            <person name="Sanchez-Ferandin S."/>
            <person name="Moreau H."/>
            <person name="Rivals E."/>
            <person name="Grigoriev I.V."/>
            <person name="Grimsley N."/>
            <person name="Eyre-Walker A."/>
            <person name="Piganeau G."/>
        </authorList>
    </citation>
    <scope>NUCLEOTIDE SEQUENCE [LARGE SCALE GENOMIC DNA]</scope>
    <source>
        <strain evidence="2">RCC 1115</strain>
    </source>
</reference>
<dbReference type="EMBL" id="KZ155839">
    <property type="protein sequence ID" value="OUS42149.1"/>
    <property type="molecule type" value="Genomic_DNA"/>
</dbReference>
<proteinExistence type="predicted"/>
<dbReference type="Proteomes" id="UP000195557">
    <property type="component" value="Unassembled WGS sequence"/>
</dbReference>
<organism evidence="2">
    <name type="scientific">Ostreococcus tauri</name>
    <name type="common">Marine green alga</name>
    <dbReference type="NCBI Taxonomy" id="70448"/>
    <lineage>
        <taxon>Eukaryota</taxon>
        <taxon>Viridiplantae</taxon>
        <taxon>Chlorophyta</taxon>
        <taxon>Mamiellophyceae</taxon>
        <taxon>Mamiellales</taxon>
        <taxon>Bathycoccaceae</taxon>
        <taxon>Ostreococcus</taxon>
    </lineage>
</organism>
<accession>A0A1Y5HY06</accession>
<gene>
    <name evidence="2" type="ORF">BE221DRAFT_187938</name>
</gene>
<sequence length="162" mass="18598">MDKHLLAPIVRRDEPEPFRGVEPLHLIFPIIYFFNPSANTLRRLERIDGGSSRRSTRANVMKFPHVIKSTPITPRRRTVNAPRADVTSRHAFRVARSNARPRARRHSTNDRTETVVRELDLRTVPRARVDVLSAVAARRVRRRRGGAGSRRGVQPCARWTLS</sequence>
<protein>
    <submittedName>
        <fullName evidence="2">Uncharacterized protein</fullName>
    </submittedName>
</protein>
<evidence type="ECO:0000313" key="2">
    <source>
        <dbReference type="EMBL" id="OUS42149.1"/>
    </source>
</evidence>
<name>A0A1Y5HY06_OSTTA</name>